<evidence type="ECO:0000256" key="3">
    <source>
        <dbReference type="ARBA" id="ARBA00023186"/>
    </source>
</evidence>
<evidence type="ECO:0000256" key="4">
    <source>
        <dbReference type="ARBA" id="ARBA00034320"/>
    </source>
</evidence>
<dbReference type="EMBL" id="LUGH01000175">
    <property type="protein sequence ID" value="OBZ88105.1"/>
    <property type="molecule type" value="Genomic_DNA"/>
</dbReference>
<keyword evidence="2" id="KW-0378">Hydrolase</keyword>
<evidence type="ECO:0000259" key="7">
    <source>
        <dbReference type="Pfam" id="PF07683"/>
    </source>
</evidence>
<evidence type="ECO:0000256" key="1">
    <source>
        <dbReference type="ARBA" id="ARBA00022741"/>
    </source>
</evidence>
<dbReference type="GO" id="GO:0000166">
    <property type="term" value="F:nucleotide binding"/>
    <property type="evidence" value="ECO:0007669"/>
    <property type="project" value="UniProtKB-KW"/>
</dbReference>
<dbReference type="GO" id="GO:0016787">
    <property type="term" value="F:hydrolase activity"/>
    <property type="evidence" value="ECO:0007669"/>
    <property type="project" value="UniProtKB-KW"/>
</dbReference>
<dbReference type="InterPro" id="IPR003495">
    <property type="entry name" value="CobW/HypB/UreG_nucleotide-bd"/>
</dbReference>
<dbReference type="Proteomes" id="UP000093000">
    <property type="component" value="Unassembled WGS sequence"/>
</dbReference>
<comment type="caution">
    <text evidence="8">The sequence shown here is derived from an EMBL/GenBank/DDBJ whole genome shotgun (WGS) entry which is preliminary data.</text>
</comment>
<protein>
    <submittedName>
        <fullName evidence="8">COBW domain-containing protein 1</fullName>
    </submittedName>
</protein>
<evidence type="ECO:0000313" key="9">
    <source>
        <dbReference type="Proteomes" id="UP000093000"/>
    </source>
</evidence>
<organism evidence="8 9">
    <name type="scientific">Choanephora cucurbitarum</name>
    <dbReference type="NCBI Taxonomy" id="101091"/>
    <lineage>
        <taxon>Eukaryota</taxon>
        <taxon>Fungi</taxon>
        <taxon>Fungi incertae sedis</taxon>
        <taxon>Mucoromycota</taxon>
        <taxon>Mucoromycotina</taxon>
        <taxon>Mucoromycetes</taxon>
        <taxon>Mucorales</taxon>
        <taxon>Mucorineae</taxon>
        <taxon>Choanephoraceae</taxon>
        <taxon>Choanephoroideae</taxon>
        <taxon>Choanephora</taxon>
    </lineage>
</organism>
<dbReference type="SUPFAM" id="SSF52540">
    <property type="entry name" value="P-loop containing nucleoside triphosphate hydrolases"/>
    <property type="match status" value="1"/>
</dbReference>
<keyword evidence="3" id="KW-0143">Chaperone</keyword>
<sequence>MLFYFYPVAIAILIYHYLYLDSPMTTKRIPITVITGFLGSGKTTLLNRILDENKRGKNLRLAVIENEFAAAFGIENEILHQDHTEDVQHLYEFGMGCVCCSSSGELINALVEIAMRNLEVPKDRQIEHVILETTGLADPTPILQLITQGADRKGTDDIVQNYYLNGIVTLLDSKHFYQQYLQASSDYKNELLAQIMTTDSIILNKMDLVNQSTLDQIHQLIRQHNPKARLFTTSFAQVPIDAILHLQSNPVIQPNALQEALKKHDPHVEQTMVLAPGYVDLEATQQFIQKVTRQGHIYRVKGVLALPSKPDTKFVIQGVGQDQLTVTEHGPWLADEVKESRVTFIGRDVMQQCQSLETKFRQAILK</sequence>
<dbReference type="Gene3D" id="3.40.50.300">
    <property type="entry name" value="P-loop containing nucleotide triphosphate hydrolases"/>
    <property type="match status" value="1"/>
</dbReference>
<evidence type="ECO:0000313" key="8">
    <source>
        <dbReference type="EMBL" id="OBZ88105.1"/>
    </source>
</evidence>
<dbReference type="Pfam" id="PF02492">
    <property type="entry name" value="cobW"/>
    <property type="match status" value="1"/>
</dbReference>
<dbReference type="GO" id="GO:0005737">
    <property type="term" value="C:cytoplasm"/>
    <property type="evidence" value="ECO:0007669"/>
    <property type="project" value="TreeGrafter"/>
</dbReference>
<dbReference type="STRING" id="101091.A0A1C7NGE2"/>
<dbReference type="OrthoDB" id="258627at2759"/>
<dbReference type="InterPro" id="IPR027417">
    <property type="entry name" value="P-loop_NTPase"/>
</dbReference>
<dbReference type="Pfam" id="PF07683">
    <property type="entry name" value="CobW_C"/>
    <property type="match status" value="1"/>
</dbReference>
<dbReference type="CDD" id="cd03112">
    <property type="entry name" value="CobW-like"/>
    <property type="match status" value="1"/>
</dbReference>
<reference evidence="8 9" key="1">
    <citation type="submission" date="2016-03" db="EMBL/GenBank/DDBJ databases">
        <title>Choanephora cucurbitarum.</title>
        <authorList>
            <person name="Min B."/>
            <person name="Park H."/>
            <person name="Park J.-H."/>
            <person name="Shin H.-D."/>
            <person name="Choi I.-G."/>
        </authorList>
    </citation>
    <scope>NUCLEOTIDE SEQUENCE [LARGE SCALE GENOMIC DNA]</scope>
    <source>
        <strain evidence="8 9">KUS-F28377</strain>
    </source>
</reference>
<keyword evidence="1" id="KW-0547">Nucleotide-binding</keyword>
<comment type="catalytic activity">
    <reaction evidence="5">
        <text>GTP + H2O = GDP + phosphate + H(+)</text>
        <dbReference type="Rhea" id="RHEA:19669"/>
        <dbReference type="ChEBI" id="CHEBI:15377"/>
        <dbReference type="ChEBI" id="CHEBI:15378"/>
        <dbReference type="ChEBI" id="CHEBI:37565"/>
        <dbReference type="ChEBI" id="CHEBI:43474"/>
        <dbReference type="ChEBI" id="CHEBI:58189"/>
    </reaction>
    <physiologicalReaction direction="left-to-right" evidence="5">
        <dbReference type="Rhea" id="RHEA:19670"/>
    </physiologicalReaction>
</comment>
<feature type="domain" description="CobW/HypB/UreG nucleotide-binding" evidence="6">
    <location>
        <begin position="30"/>
        <end position="230"/>
    </location>
</feature>
<dbReference type="InterPro" id="IPR011629">
    <property type="entry name" value="CobW-like_C"/>
</dbReference>
<keyword evidence="9" id="KW-1185">Reference proteome</keyword>
<dbReference type="SUPFAM" id="SSF90002">
    <property type="entry name" value="Hypothetical protein YjiA, C-terminal domain"/>
    <property type="match status" value="1"/>
</dbReference>
<evidence type="ECO:0000259" key="6">
    <source>
        <dbReference type="Pfam" id="PF02492"/>
    </source>
</evidence>
<comment type="similarity">
    <text evidence="4">Belongs to the SIMIBI class G3E GTPase family. ZNG1 subfamily.</text>
</comment>
<dbReference type="Gene3D" id="3.30.1220.10">
    <property type="entry name" value="CobW-like, C-terminal domain"/>
    <property type="match status" value="1"/>
</dbReference>
<dbReference type="PANTHER" id="PTHR13748">
    <property type="entry name" value="COBW-RELATED"/>
    <property type="match status" value="1"/>
</dbReference>
<dbReference type="InParanoid" id="A0A1C7NGE2"/>
<dbReference type="AlphaFoldDB" id="A0A1C7NGE2"/>
<name>A0A1C7NGE2_9FUNG</name>
<dbReference type="InterPro" id="IPR051316">
    <property type="entry name" value="Zinc-reg_GTPase_activator"/>
</dbReference>
<gene>
    <name evidence="8" type="primary">Cbwd1_1</name>
    <name evidence="8" type="ORF">A0J61_03860</name>
</gene>
<dbReference type="InterPro" id="IPR036627">
    <property type="entry name" value="CobW-likC_sf"/>
</dbReference>
<dbReference type="PANTHER" id="PTHR13748:SF62">
    <property type="entry name" value="COBW DOMAIN-CONTAINING PROTEIN"/>
    <property type="match status" value="1"/>
</dbReference>
<feature type="domain" description="CobW C-terminal" evidence="7">
    <location>
        <begin position="275"/>
        <end position="351"/>
    </location>
</feature>
<accession>A0A1C7NGE2</accession>
<evidence type="ECO:0000256" key="5">
    <source>
        <dbReference type="ARBA" id="ARBA00049117"/>
    </source>
</evidence>
<proteinExistence type="inferred from homology"/>
<evidence type="ECO:0000256" key="2">
    <source>
        <dbReference type="ARBA" id="ARBA00022801"/>
    </source>
</evidence>